<evidence type="ECO:0000256" key="1">
    <source>
        <dbReference type="SAM" id="SignalP"/>
    </source>
</evidence>
<accession>A0A243W568</accession>
<reference evidence="2 3" key="1">
    <citation type="submission" date="2017-01" db="EMBL/GenBank/DDBJ databases">
        <title>A new Hymenobacter.</title>
        <authorList>
            <person name="Liang Y."/>
            <person name="Feng F."/>
        </authorList>
    </citation>
    <scope>NUCLEOTIDE SEQUENCE [LARGE SCALE GENOMIC DNA]</scope>
    <source>
        <strain evidence="2">MIMBbqt21</strain>
    </source>
</reference>
<sequence>MRYRLLLFGLLLGMMGCEPTNTAGVVATVHVVDAVTGRPIPQAQVLLVSVYARNGLGAAYGDSLCYTHTDAHGQVRATFAHAF</sequence>
<dbReference type="RefSeq" id="WP_086597589.1">
    <property type="nucleotide sequence ID" value="NZ_MTSE01000082.1"/>
</dbReference>
<protein>
    <recommendedName>
        <fullName evidence="4">Big-1 domain-containing protein</fullName>
    </recommendedName>
</protein>
<dbReference type="PROSITE" id="PS51257">
    <property type="entry name" value="PROKAR_LIPOPROTEIN"/>
    <property type="match status" value="1"/>
</dbReference>
<proteinExistence type="predicted"/>
<keyword evidence="3" id="KW-1185">Reference proteome</keyword>
<gene>
    <name evidence="2" type="ORF">BXP70_28925</name>
</gene>
<dbReference type="Proteomes" id="UP000194873">
    <property type="component" value="Unassembled WGS sequence"/>
</dbReference>
<keyword evidence="1" id="KW-0732">Signal</keyword>
<dbReference type="AlphaFoldDB" id="A0A243W568"/>
<feature type="signal peptide" evidence="1">
    <location>
        <begin position="1"/>
        <end position="22"/>
    </location>
</feature>
<feature type="chain" id="PRO_5011314870" description="Big-1 domain-containing protein" evidence="1">
    <location>
        <begin position="23"/>
        <end position="83"/>
    </location>
</feature>
<evidence type="ECO:0000313" key="3">
    <source>
        <dbReference type="Proteomes" id="UP000194873"/>
    </source>
</evidence>
<evidence type="ECO:0008006" key="4">
    <source>
        <dbReference type="Google" id="ProtNLM"/>
    </source>
</evidence>
<dbReference type="EMBL" id="MTSE01000082">
    <property type="protein sequence ID" value="OUJ67193.1"/>
    <property type="molecule type" value="Genomic_DNA"/>
</dbReference>
<comment type="caution">
    <text evidence="2">The sequence shown here is derived from an EMBL/GenBank/DDBJ whole genome shotgun (WGS) entry which is preliminary data.</text>
</comment>
<organism evidence="2 3">
    <name type="scientific">Hymenobacter crusticola</name>
    <dbReference type="NCBI Taxonomy" id="1770526"/>
    <lineage>
        <taxon>Bacteria</taxon>
        <taxon>Pseudomonadati</taxon>
        <taxon>Bacteroidota</taxon>
        <taxon>Cytophagia</taxon>
        <taxon>Cytophagales</taxon>
        <taxon>Hymenobacteraceae</taxon>
        <taxon>Hymenobacter</taxon>
    </lineage>
</organism>
<name>A0A243W568_9BACT</name>
<evidence type="ECO:0000313" key="2">
    <source>
        <dbReference type="EMBL" id="OUJ67193.1"/>
    </source>
</evidence>